<dbReference type="Pfam" id="PF17940">
    <property type="entry name" value="TetR_C_31"/>
    <property type="match status" value="1"/>
</dbReference>
<proteinExistence type="predicted"/>
<feature type="DNA-binding region" description="H-T-H motif" evidence="4">
    <location>
        <begin position="58"/>
        <end position="77"/>
    </location>
</feature>
<dbReference type="InterPro" id="IPR041583">
    <property type="entry name" value="TetR_C_31"/>
</dbReference>
<reference evidence="6 7" key="1">
    <citation type="submission" date="2011-12" db="EMBL/GenBank/DDBJ databases">
        <title>Whole genome shotgun sequence of Arthrobacter globiformis NBRC 12137.</title>
        <authorList>
            <person name="Miyazawa S."/>
            <person name="Hosoyama A."/>
            <person name="Tsuchikane K."/>
            <person name="Katsumata H."/>
            <person name="Yamazaki S."/>
            <person name="Fujita N."/>
        </authorList>
    </citation>
    <scope>NUCLEOTIDE SEQUENCE [LARGE SCALE GENOMIC DNA]</scope>
    <source>
        <strain evidence="6 7">NBRC 12137</strain>
    </source>
</reference>
<evidence type="ECO:0000256" key="4">
    <source>
        <dbReference type="PROSITE-ProRule" id="PRU00335"/>
    </source>
</evidence>
<dbReference type="Pfam" id="PF00440">
    <property type="entry name" value="TetR_N"/>
    <property type="match status" value="1"/>
</dbReference>
<keyword evidence="2 4" id="KW-0238">DNA-binding</keyword>
<dbReference type="PANTHER" id="PTHR30055">
    <property type="entry name" value="HTH-TYPE TRANSCRIPTIONAL REGULATOR RUTR"/>
    <property type="match status" value="1"/>
</dbReference>
<dbReference type="eggNOG" id="COG1309">
    <property type="taxonomic scope" value="Bacteria"/>
</dbReference>
<dbReference type="GO" id="GO:0000976">
    <property type="term" value="F:transcription cis-regulatory region binding"/>
    <property type="evidence" value="ECO:0007669"/>
    <property type="project" value="TreeGrafter"/>
</dbReference>
<dbReference type="InterPro" id="IPR050109">
    <property type="entry name" value="HTH-type_TetR-like_transc_reg"/>
</dbReference>
<dbReference type="Proteomes" id="UP000003828">
    <property type="component" value="Unassembled WGS sequence"/>
</dbReference>
<evidence type="ECO:0000256" key="2">
    <source>
        <dbReference type="ARBA" id="ARBA00023125"/>
    </source>
</evidence>
<dbReference type="InterPro" id="IPR009057">
    <property type="entry name" value="Homeodomain-like_sf"/>
</dbReference>
<dbReference type="Gene3D" id="1.10.357.10">
    <property type="entry name" value="Tetracycline Repressor, domain 2"/>
    <property type="match status" value="1"/>
</dbReference>
<feature type="domain" description="HTH tetR-type" evidence="5">
    <location>
        <begin position="35"/>
        <end position="95"/>
    </location>
</feature>
<dbReference type="PROSITE" id="PS50977">
    <property type="entry name" value="HTH_TETR_2"/>
    <property type="match status" value="1"/>
</dbReference>
<gene>
    <name evidence="6" type="ORF">ARGLB_091_00070</name>
</gene>
<evidence type="ECO:0000313" key="7">
    <source>
        <dbReference type="Proteomes" id="UP000003828"/>
    </source>
</evidence>
<organism evidence="6 7">
    <name type="scientific">Arthrobacter globiformis (strain ATCC 8010 / DSM 20124 / JCM 1332 / NBRC 12137 / NCIMB 8907 / NRRL B-2979 / 168)</name>
    <dbReference type="NCBI Taxonomy" id="1077972"/>
    <lineage>
        <taxon>Bacteria</taxon>
        <taxon>Bacillati</taxon>
        <taxon>Actinomycetota</taxon>
        <taxon>Actinomycetes</taxon>
        <taxon>Micrococcales</taxon>
        <taxon>Micrococcaceae</taxon>
        <taxon>Arthrobacter</taxon>
    </lineage>
</organism>
<dbReference type="GO" id="GO:0003700">
    <property type="term" value="F:DNA-binding transcription factor activity"/>
    <property type="evidence" value="ECO:0007669"/>
    <property type="project" value="TreeGrafter"/>
</dbReference>
<dbReference type="SUPFAM" id="SSF46689">
    <property type="entry name" value="Homeodomain-like"/>
    <property type="match status" value="1"/>
</dbReference>
<sequence>MWCITAKHLLRFGVKPQFSAARIGDMSGEKHGSYGTGREALLAATVHVVARKGLRGLTFRAVAERAGVNNTLVVHHFGKRDALIGAALEWSVQQSIGLSRLEALPATEEEFCRSILSLIEDNPDIQIFQYEMILESRRRPELAGPVQHLYESYIAALSGGLERIGFGGQDGAAQAAFAALDGLVLQLLAGANTKGVEAAIRYLWAALGGHVNTPAVSAGRYAPPHGTPAASDPYSI</sequence>
<evidence type="ECO:0000256" key="1">
    <source>
        <dbReference type="ARBA" id="ARBA00023015"/>
    </source>
</evidence>
<dbReference type="SUPFAM" id="SSF48498">
    <property type="entry name" value="Tetracyclin repressor-like, C-terminal domain"/>
    <property type="match status" value="1"/>
</dbReference>
<dbReference type="InterPro" id="IPR036271">
    <property type="entry name" value="Tet_transcr_reg_TetR-rel_C_sf"/>
</dbReference>
<accession>H0QS66</accession>
<name>H0QS66_ARTG1</name>
<evidence type="ECO:0000259" key="5">
    <source>
        <dbReference type="PROSITE" id="PS50977"/>
    </source>
</evidence>
<dbReference type="EMBL" id="BAEG01000091">
    <property type="protein sequence ID" value="GAB15667.1"/>
    <property type="molecule type" value="Genomic_DNA"/>
</dbReference>
<protein>
    <submittedName>
        <fullName evidence="6">Putative TetR family transcriptional regulator</fullName>
    </submittedName>
</protein>
<evidence type="ECO:0000256" key="3">
    <source>
        <dbReference type="ARBA" id="ARBA00023163"/>
    </source>
</evidence>
<keyword evidence="3" id="KW-0804">Transcription</keyword>
<dbReference type="AlphaFoldDB" id="H0QS66"/>
<comment type="caution">
    <text evidence="6">The sequence shown here is derived from an EMBL/GenBank/DDBJ whole genome shotgun (WGS) entry which is preliminary data.</text>
</comment>
<dbReference type="InterPro" id="IPR001647">
    <property type="entry name" value="HTH_TetR"/>
</dbReference>
<evidence type="ECO:0000313" key="6">
    <source>
        <dbReference type="EMBL" id="GAB15667.1"/>
    </source>
</evidence>
<dbReference type="STRING" id="1077972.ARGLB_091_00070"/>
<dbReference type="PANTHER" id="PTHR30055:SF234">
    <property type="entry name" value="HTH-TYPE TRANSCRIPTIONAL REGULATOR BETI"/>
    <property type="match status" value="1"/>
</dbReference>
<keyword evidence="1" id="KW-0805">Transcription regulation</keyword>
<keyword evidence="7" id="KW-1185">Reference proteome</keyword>